<gene>
    <name evidence="1" type="ORF">D917_10416</name>
</gene>
<accession>A0A1Y3EAJ2</accession>
<evidence type="ECO:0000313" key="2">
    <source>
        <dbReference type="Proteomes" id="UP000243006"/>
    </source>
</evidence>
<comment type="caution">
    <text evidence="1">The sequence shown here is derived from an EMBL/GenBank/DDBJ whole genome shotgun (WGS) entry which is preliminary data.</text>
</comment>
<name>A0A1Y3EAJ2_9BILA</name>
<dbReference type="Proteomes" id="UP000243006">
    <property type="component" value="Unassembled WGS sequence"/>
</dbReference>
<proteinExistence type="predicted"/>
<dbReference type="EMBL" id="LVZM01018055">
    <property type="protein sequence ID" value="OUC42143.1"/>
    <property type="molecule type" value="Genomic_DNA"/>
</dbReference>
<protein>
    <submittedName>
        <fullName evidence="1">Uncharacterized protein</fullName>
    </submittedName>
</protein>
<sequence>MGHSVVIGQRHWIQNQRPKDKTKGFFHRQFKYDTLHNYCKCGQFVKGEDQQENHAEYHPNNAFIYARCGVDFLSKSEMLEHDNCFVRNGADLVGVTISVQRAQSVIRARTFQILCPEDHYRAI</sequence>
<dbReference type="AlphaFoldDB" id="A0A1Y3EAJ2"/>
<evidence type="ECO:0000313" key="1">
    <source>
        <dbReference type="EMBL" id="OUC42143.1"/>
    </source>
</evidence>
<organism evidence="1 2">
    <name type="scientific">Trichinella nativa</name>
    <dbReference type="NCBI Taxonomy" id="6335"/>
    <lineage>
        <taxon>Eukaryota</taxon>
        <taxon>Metazoa</taxon>
        <taxon>Ecdysozoa</taxon>
        <taxon>Nematoda</taxon>
        <taxon>Enoplea</taxon>
        <taxon>Dorylaimia</taxon>
        <taxon>Trichinellida</taxon>
        <taxon>Trichinellidae</taxon>
        <taxon>Trichinella</taxon>
    </lineage>
</organism>
<reference evidence="1 2" key="1">
    <citation type="submission" date="2015-04" db="EMBL/GenBank/DDBJ databases">
        <title>Draft genome of the roundworm Trichinella nativa.</title>
        <authorList>
            <person name="Mitreva M."/>
        </authorList>
    </citation>
    <scope>NUCLEOTIDE SEQUENCE [LARGE SCALE GENOMIC DNA]</scope>
    <source>
        <strain evidence="1 2">ISS45</strain>
    </source>
</reference>